<proteinExistence type="inferred from homology"/>
<organism evidence="7 8">
    <name type="scientific">[Myrmecia] bisecta</name>
    <dbReference type="NCBI Taxonomy" id="41462"/>
    <lineage>
        <taxon>Eukaryota</taxon>
        <taxon>Viridiplantae</taxon>
        <taxon>Chlorophyta</taxon>
        <taxon>core chlorophytes</taxon>
        <taxon>Trebouxiophyceae</taxon>
        <taxon>Trebouxiales</taxon>
        <taxon>Trebouxiaceae</taxon>
        <taxon>Myrmecia</taxon>
    </lineage>
</organism>
<evidence type="ECO:0000259" key="6">
    <source>
        <dbReference type="Pfam" id="PF01509"/>
    </source>
</evidence>
<feature type="domain" description="Pseudouridine synthase II N-terminal" evidence="6">
    <location>
        <begin position="112"/>
        <end position="259"/>
    </location>
</feature>
<dbReference type="SUPFAM" id="SSF55120">
    <property type="entry name" value="Pseudouridine synthase"/>
    <property type="match status" value="1"/>
</dbReference>
<dbReference type="PANTHER" id="PTHR13767">
    <property type="entry name" value="TRNA-PSEUDOURIDINE SYNTHASE"/>
    <property type="match status" value="1"/>
</dbReference>
<feature type="region of interest" description="Disordered" evidence="5">
    <location>
        <begin position="306"/>
        <end position="327"/>
    </location>
</feature>
<dbReference type="EMBL" id="JALJOR010000016">
    <property type="protein sequence ID" value="KAK9805242.1"/>
    <property type="molecule type" value="Genomic_DNA"/>
</dbReference>
<comment type="similarity">
    <text evidence="1">Belongs to the pseudouridine synthase TruB family.</text>
</comment>
<evidence type="ECO:0000256" key="3">
    <source>
        <dbReference type="ARBA" id="ARBA00022694"/>
    </source>
</evidence>
<gene>
    <name evidence="7" type="ORF">WJX72_008318</name>
</gene>
<dbReference type="InterPro" id="IPR014780">
    <property type="entry name" value="tRNA_psdUridine_synth_TruB"/>
</dbReference>
<evidence type="ECO:0000313" key="8">
    <source>
        <dbReference type="Proteomes" id="UP001489004"/>
    </source>
</evidence>
<dbReference type="PANTHER" id="PTHR13767:SF2">
    <property type="entry name" value="PSEUDOURIDYLATE SYNTHASE TRUB1"/>
    <property type="match status" value="1"/>
</dbReference>
<evidence type="ECO:0000256" key="1">
    <source>
        <dbReference type="ARBA" id="ARBA00008999"/>
    </source>
</evidence>
<evidence type="ECO:0000313" key="7">
    <source>
        <dbReference type="EMBL" id="KAK9805242.1"/>
    </source>
</evidence>
<name>A0AAW1PB29_9CHLO</name>
<comment type="caution">
    <text evidence="7">The sequence shown here is derived from an EMBL/GenBank/DDBJ whole genome shotgun (WGS) entry which is preliminary data.</text>
</comment>
<dbReference type="Gene3D" id="3.30.2350.10">
    <property type="entry name" value="Pseudouridine synthase"/>
    <property type="match status" value="1"/>
</dbReference>
<dbReference type="Pfam" id="PF01509">
    <property type="entry name" value="TruB_N"/>
    <property type="match status" value="1"/>
</dbReference>
<dbReference type="GO" id="GO:0003723">
    <property type="term" value="F:RNA binding"/>
    <property type="evidence" value="ECO:0007669"/>
    <property type="project" value="InterPro"/>
</dbReference>
<accession>A0AAW1PB29</accession>
<protein>
    <recommendedName>
        <fullName evidence="2">tRNA pseudouridine(55) synthase</fullName>
        <ecNumber evidence="2">5.4.99.25</ecNumber>
    </recommendedName>
</protein>
<keyword evidence="8" id="KW-1185">Reference proteome</keyword>
<dbReference type="CDD" id="cd02573">
    <property type="entry name" value="PseudoU_synth_EcTruB"/>
    <property type="match status" value="1"/>
</dbReference>
<dbReference type="EC" id="5.4.99.25" evidence="2"/>
<dbReference type="InterPro" id="IPR002501">
    <property type="entry name" value="PsdUridine_synth_N"/>
</dbReference>
<dbReference type="InterPro" id="IPR020103">
    <property type="entry name" value="PsdUridine_synth_cat_dom_sf"/>
</dbReference>
<evidence type="ECO:0000256" key="4">
    <source>
        <dbReference type="ARBA" id="ARBA00023235"/>
    </source>
</evidence>
<dbReference type="GO" id="GO:1990481">
    <property type="term" value="P:mRNA pseudouridine synthesis"/>
    <property type="evidence" value="ECO:0007669"/>
    <property type="project" value="TreeGrafter"/>
</dbReference>
<sequence length="327" mass="36227">MQQNLLRVAQPETAVECQSEPASTAVTGVEGHLPRHGPYWDLVARNKQAEEGKQQKPKKVKPPPPAPTFIVAGSAPADLELWQNSVVLVDKPLGWTSFDVCGKLRGALTARLRIKKVGHAGTLDPMATGLLIVCIGKATKHVDSFMALDKTYSGTLRLGESTPSYDRETEVGHTAPWQHITEDELERAKQQFLGDFQQLPPMFSAVRINGERLYHSARKGEEVERPARAVCVPEFEVRRDEQQRQDVHFRVRCSKGTYIRSLAHDLGQAAGSLAYLTALRREAIGHHSVSDAWKLDQLMELLHSYPPMPKPSKPAVQITQAKPATEG</sequence>
<evidence type="ECO:0000256" key="2">
    <source>
        <dbReference type="ARBA" id="ARBA00012787"/>
    </source>
</evidence>
<dbReference type="HAMAP" id="MF_01080">
    <property type="entry name" value="TruB_bact"/>
    <property type="match status" value="1"/>
</dbReference>
<dbReference type="GO" id="GO:0006400">
    <property type="term" value="P:tRNA modification"/>
    <property type="evidence" value="ECO:0007669"/>
    <property type="project" value="TreeGrafter"/>
</dbReference>
<evidence type="ECO:0000256" key="5">
    <source>
        <dbReference type="SAM" id="MobiDB-lite"/>
    </source>
</evidence>
<dbReference type="GO" id="GO:0160148">
    <property type="term" value="F:tRNA pseudouridine(55) synthase activity"/>
    <property type="evidence" value="ECO:0007669"/>
    <property type="project" value="UniProtKB-EC"/>
</dbReference>
<keyword evidence="4" id="KW-0413">Isomerase</keyword>
<dbReference type="NCBIfam" id="TIGR00431">
    <property type="entry name" value="TruB"/>
    <property type="match status" value="1"/>
</dbReference>
<dbReference type="Proteomes" id="UP001489004">
    <property type="component" value="Unassembled WGS sequence"/>
</dbReference>
<reference evidence="7 8" key="1">
    <citation type="journal article" date="2024" name="Nat. Commun.">
        <title>Phylogenomics reveals the evolutionary origins of lichenization in chlorophyte algae.</title>
        <authorList>
            <person name="Puginier C."/>
            <person name="Libourel C."/>
            <person name="Otte J."/>
            <person name="Skaloud P."/>
            <person name="Haon M."/>
            <person name="Grisel S."/>
            <person name="Petersen M."/>
            <person name="Berrin J.G."/>
            <person name="Delaux P.M."/>
            <person name="Dal Grande F."/>
            <person name="Keller J."/>
        </authorList>
    </citation>
    <scope>NUCLEOTIDE SEQUENCE [LARGE SCALE GENOMIC DNA]</scope>
    <source>
        <strain evidence="7 8">SAG 2043</strain>
    </source>
</reference>
<dbReference type="GO" id="GO:0005634">
    <property type="term" value="C:nucleus"/>
    <property type="evidence" value="ECO:0007669"/>
    <property type="project" value="TreeGrafter"/>
</dbReference>
<dbReference type="AlphaFoldDB" id="A0AAW1PB29"/>
<keyword evidence="3" id="KW-0819">tRNA processing</keyword>
<feature type="compositionally biased region" description="Polar residues" evidence="5">
    <location>
        <begin position="317"/>
        <end position="327"/>
    </location>
</feature>